<dbReference type="Pfam" id="PF02785">
    <property type="entry name" value="Biotin_carb_C"/>
    <property type="match status" value="1"/>
</dbReference>
<feature type="domain" description="Cytochrome c" evidence="36">
    <location>
        <begin position="103"/>
        <end position="273"/>
    </location>
</feature>
<dbReference type="InterPro" id="IPR049076">
    <property type="entry name" value="ACCA"/>
</dbReference>
<dbReference type="Pfam" id="PF21385">
    <property type="entry name" value="ACCA_BT"/>
    <property type="match status" value="1"/>
</dbReference>
<feature type="binding site" description="covalent" evidence="29">
    <location>
        <position position="120"/>
    </location>
    <ligand>
        <name>heme c</name>
        <dbReference type="ChEBI" id="CHEBI:61717"/>
    </ligand>
</feature>
<evidence type="ECO:0000259" key="34">
    <source>
        <dbReference type="PROSITE" id="PS50980"/>
    </source>
</evidence>
<gene>
    <name evidence="37" type="primary">ACC1</name>
    <name evidence="37" type="ORF">MNAN1_003101</name>
</gene>
<dbReference type="SUPFAM" id="SSF51230">
    <property type="entry name" value="Single hybrid motif"/>
    <property type="match status" value="1"/>
</dbReference>
<comment type="pathway">
    <text evidence="3">Lipid metabolism; malonyl-CoA biosynthesis; malonyl-CoA from acetyl-CoA: step 1/1.</text>
</comment>
<dbReference type="GO" id="GO:0003989">
    <property type="term" value="F:acetyl-CoA carboxylase activity"/>
    <property type="evidence" value="ECO:0007669"/>
    <property type="project" value="UniProtKB-EC"/>
</dbReference>
<comment type="catalytic activity">
    <reaction evidence="27">
        <text>hydrogencarbonate + acetyl-CoA + ATP = malonyl-CoA + ADP + phosphate + H(+)</text>
        <dbReference type="Rhea" id="RHEA:11308"/>
        <dbReference type="ChEBI" id="CHEBI:15378"/>
        <dbReference type="ChEBI" id="CHEBI:17544"/>
        <dbReference type="ChEBI" id="CHEBI:30616"/>
        <dbReference type="ChEBI" id="CHEBI:43474"/>
        <dbReference type="ChEBI" id="CHEBI:57288"/>
        <dbReference type="ChEBI" id="CHEBI:57384"/>
        <dbReference type="ChEBI" id="CHEBI:456216"/>
        <dbReference type="EC" id="6.4.1.2"/>
    </reaction>
</comment>
<evidence type="ECO:0000256" key="19">
    <source>
        <dbReference type="ARBA" id="ARBA00023004"/>
    </source>
</evidence>
<keyword evidence="23" id="KW-0275">Fatty acid biosynthesis</keyword>
<evidence type="ECO:0000256" key="5">
    <source>
        <dbReference type="ARBA" id="ARBA00022448"/>
    </source>
</evidence>
<evidence type="ECO:0000256" key="21">
    <source>
        <dbReference type="ARBA" id="ARBA00023128"/>
    </source>
</evidence>
<dbReference type="PROSITE" id="PS00866">
    <property type="entry name" value="CPSASE_1"/>
    <property type="match status" value="1"/>
</dbReference>
<keyword evidence="19 29" id="KW-0408">Iron</keyword>
<dbReference type="PROSITE" id="PS50979">
    <property type="entry name" value="BC"/>
    <property type="match status" value="1"/>
</dbReference>
<comment type="catalytic activity">
    <reaction evidence="28">
        <text>N(6)-biotinyl-L-lysyl-[protein] + hydrogencarbonate + ATP = N(6)-carboxybiotinyl-L-lysyl-[protein] + ADP + phosphate + H(+)</text>
        <dbReference type="Rhea" id="RHEA:13501"/>
        <dbReference type="Rhea" id="RHEA-COMP:10505"/>
        <dbReference type="Rhea" id="RHEA-COMP:10506"/>
        <dbReference type="ChEBI" id="CHEBI:15378"/>
        <dbReference type="ChEBI" id="CHEBI:17544"/>
        <dbReference type="ChEBI" id="CHEBI:30616"/>
        <dbReference type="ChEBI" id="CHEBI:43474"/>
        <dbReference type="ChEBI" id="CHEBI:83144"/>
        <dbReference type="ChEBI" id="CHEBI:83145"/>
        <dbReference type="ChEBI" id="CHEBI:456216"/>
        <dbReference type="EC" id="6.3.4.14"/>
    </reaction>
</comment>
<evidence type="ECO:0000256" key="29">
    <source>
        <dbReference type="PIRSR" id="PIRSR602326-1"/>
    </source>
</evidence>
<reference evidence="37" key="1">
    <citation type="submission" date="2023-03" db="EMBL/GenBank/DDBJ databases">
        <title>Mating type loci evolution in Malassezia.</title>
        <authorList>
            <person name="Coelho M.A."/>
        </authorList>
    </citation>
    <scope>NUCLEOTIDE SEQUENCE</scope>
    <source>
        <strain evidence="37">CBS 9557</strain>
    </source>
</reference>
<evidence type="ECO:0000256" key="26">
    <source>
        <dbReference type="ARBA" id="ARBA00029351"/>
    </source>
</evidence>
<dbReference type="PROSITE" id="PS50989">
    <property type="entry name" value="COA_CT_CTER"/>
    <property type="match status" value="1"/>
</dbReference>
<dbReference type="Pfam" id="PF02167">
    <property type="entry name" value="Cytochrom_C1"/>
    <property type="match status" value="1"/>
</dbReference>
<feature type="domain" description="CoA carboxyltransferase C-terminal" evidence="35">
    <location>
        <begin position="2092"/>
        <end position="2407"/>
    </location>
</feature>
<evidence type="ECO:0000256" key="25">
    <source>
        <dbReference type="ARBA" id="ARBA00023268"/>
    </source>
</evidence>
<dbReference type="InterPro" id="IPR000089">
    <property type="entry name" value="Biotin_lipoyl"/>
</dbReference>
<dbReference type="Gene3D" id="3.30.470.20">
    <property type="entry name" value="ATP-grasp fold, B domain"/>
    <property type="match status" value="1"/>
</dbReference>
<keyword evidence="21" id="KW-0496">Mitochondrion</keyword>
<dbReference type="InterPro" id="IPR013537">
    <property type="entry name" value="AcCoA_COase_cen"/>
</dbReference>
<evidence type="ECO:0000256" key="9">
    <source>
        <dbReference type="ARBA" id="ARBA00022660"/>
    </source>
</evidence>
<keyword evidence="6" id="KW-0444">Lipid biosynthesis</keyword>
<dbReference type="PROSITE" id="PS00188">
    <property type="entry name" value="BIOTIN"/>
    <property type="match status" value="1"/>
</dbReference>
<evidence type="ECO:0000256" key="11">
    <source>
        <dbReference type="ARBA" id="ARBA00022723"/>
    </source>
</evidence>
<keyword evidence="7" id="KW-0436">Ligase</keyword>
<protein>
    <submittedName>
        <fullName evidence="37">Acetyl-coenzyme-A carboxylase</fullName>
    </submittedName>
</protein>
<evidence type="ECO:0000259" key="36">
    <source>
        <dbReference type="PROSITE" id="PS51007"/>
    </source>
</evidence>
<dbReference type="PROSITE" id="PS50975">
    <property type="entry name" value="ATP_GRASP"/>
    <property type="match status" value="1"/>
</dbReference>
<evidence type="ECO:0000256" key="17">
    <source>
        <dbReference type="ARBA" id="ARBA00022982"/>
    </source>
</evidence>
<dbReference type="InterPro" id="IPR034733">
    <property type="entry name" value="AcCoA_carboxyl_beta"/>
</dbReference>
<evidence type="ECO:0000256" key="28">
    <source>
        <dbReference type="ARBA" id="ARBA00048600"/>
    </source>
</evidence>
<dbReference type="InterPro" id="IPR029045">
    <property type="entry name" value="ClpP/crotonase-like_dom_sf"/>
</dbReference>
<dbReference type="GO" id="GO:0008121">
    <property type="term" value="F:quinol-cytochrome-c reductase activity"/>
    <property type="evidence" value="ECO:0007669"/>
    <property type="project" value="UniProtKB-EC"/>
</dbReference>
<dbReference type="FunFam" id="3.30.1490.20:FF:000003">
    <property type="entry name" value="acetyl-CoA carboxylase isoform X1"/>
    <property type="match status" value="1"/>
</dbReference>
<organism evidence="37 38">
    <name type="scientific">Malassezia nana</name>
    <dbReference type="NCBI Taxonomy" id="180528"/>
    <lineage>
        <taxon>Eukaryota</taxon>
        <taxon>Fungi</taxon>
        <taxon>Dikarya</taxon>
        <taxon>Basidiomycota</taxon>
        <taxon>Ustilaginomycotina</taxon>
        <taxon>Malasseziomycetes</taxon>
        <taxon>Malasseziales</taxon>
        <taxon>Malasseziaceae</taxon>
        <taxon>Malassezia</taxon>
    </lineage>
</organism>
<keyword evidence="20" id="KW-0443">Lipid metabolism</keyword>
<dbReference type="PROSITE" id="PS51007">
    <property type="entry name" value="CYTC"/>
    <property type="match status" value="1"/>
</dbReference>
<dbReference type="InterPro" id="IPR021157">
    <property type="entry name" value="Cyt_c1_TM_anchor_C"/>
</dbReference>
<evidence type="ECO:0000259" key="35">
    <source>
        <dbReference type="PROSITE" id="PS50989"/>
    </source>
</evidence>
<evidence type="ECO:0000259" key="32">
    <source>
        <dbReference type="PROSITE" id="PS50975"/>
    </source>
</evidence>
<dbReference type="Gene3D" id="2.40.50.100">
    <property type="match status" value="1"/>
</dbReference>
<dbReference type="PROSITE" id="PS50980">
    <property type="entry name" value="COA_CT_NTER"/>
    <property type="match status" value="1"/>
</dbReference>
<dbReference type="FunFam" id="2.40.50.100:FF:000005">
    <property type="entry name" value="Acetyl-CoA carboxylase 1"/>
    <property type="match status" value="1"/>
</dbReference>
<evidence type="ECO:0000256" key="18">
    <source>
        <dbReference type="ARBA" id="ARBA00022989"/>
    </source>
</evidence>
<keyword evidence="17" id="KW-0249">Electron transport</keyword>
<sequence>MAQLISSCTRAVASRTAARSGLSQSIRFASTRAQTSMPSMLTSRTSAVAATAVAVGSIVWYQQMYGDLPFFESASASSLADEGLHPPAYPWTNNGWFSTFDHSAIRRGFQVYREVCSTCHSLERIAWRNLVGVSHTVDEVKAMAQEVEYEDGPNDDGEMFQRPGKLADYMPSPYPNEEAARAGNAGALPPDLTLIVKARHGGADYIFSLLTGYCDPPAGVTVQEGLNYNPFFPGTQIAMARVLFDGLVEYEDGTPATASQMAKDVVAFLQFTAEPEHDQRKRAGFKALILLSSLFALSVWAKRFKWAPIMTARKIVVPDHFYGGLAAHSAPPGPVSDFVRAAGGHSVITKVLICNNGIAAVKEIRSVRKWAYETLGDERAVQFTVMATPDDLQINAEYIRMADQYVEVPGGSNANNYANVELIVDIAERMGAHAVWAGWGHASENPRLPEMLSQLQPRILFIGPPGSAMRSLGDKISSTIVAQHADVPCLPWSGTGLTDTVLSNQGYLTVPDDVYRKACVHSPEQGLEVALRIGFPVMIKASEGGGGKGIRMCTSAESFSELYHAAVGEVPGSPIFIMKLAGQARHLEVQLIADQYGQAISVFGRDCSVQRRHQKIIEEAPVTIAPPEARMRMEQAAVRLAKLVGYVSAGTVEWLYSPDTGELAFLELNPRLQVEHPTTEMVSSVNIPAVQLQIAMGIPLNRIGDIRELYGQSRESDTPIDFVALDRALTTRPQPQGHVIACRITAENPDTGFKPGIGALTELNFRSSTSTWGYFSVSHSGALHQYADSQFGHIFALGANREEARKNMVFSLKELSIRSEFRTTVEYLIMLLEMDAFKRNEITTGWLDGLITRHITACKPPTELVIVCGATVRAHGLAYECRAEFKRVLHRGQVPPRSTIRTSFRLEFIYEQVRYSITAVQNAPTGWTLHLNGQATRVSLRELSDGGLLISLGGQSHAVYWLDEVGQTRLTIDQQTCVIEEESDPTQICSPSPGKLVRLLVESGTHVVAGQTIAEIEVMKMYLPLVAQESGIVSFVKSPGVSLNPGDLLGVLAVDDPSKVARAEPFVGHLPDYGTPDVRGTKPHQRFQTALDTLHHVLDGYDQSDAQDEAVRMLVECLRMPSLPYAQANAVLSTLSGRLPGDSEAELREMMEQASLKQAPFPAQAMRRIVDGAFASVTDTAAHLALSTALAPLYVLLDAHALGLWYNEIQTLSALLERYDAVESQFQRGPEAVLHLRAATDGNLDEVLRLQVSHEGVARKNALLLSLLMQYIQHSDMASKADHAQRMVSVLRALSQLRGADTAPVALKAREILIHAAMPSLSERQAQMEEVLRRSTLHSEDGIVAPSLEVLRELSDLPYNVSDVLHSFFAHTQIQIAHAALVTYILRVYRAYDIVSINFASEHLDRERALITWYFQMSADVLSNRAKEKERQASSTDLAEFSMRRTRPKLRIGAMTTCPSLNELPTLLRRVLKYFGEDNSHSDPVHVLTIATPHEVPLDDGTVPARIGQLLTELAPALAKAGLRRVSIMLCANGLYPLFATYRCLRDGTWQEHRAIRNVEPALSYQLELDRIQPHFEITPLPMSSSSVHLYHARGLDNPADVRFFVRALIRPGRPPSDVPMYLLSESERVLTDVFNTLEVAQGRKEYSSADGSHIFLSWLYPLDVSLERVMETCRRFEALYAEHFRRLRIDDAEIRLILMNQGAPRPLRIFVATETAFTVSFTAYDEVIDVNGAAVLRALSHPPSQSPLHRKSAHRAYPNRAPLQTRRVKAERLGTTFVYDLPDALRQALRSLFAQTSHPVPDEPLLEVRELVPHGNDICAEERPPAQNTIGMVAWQLRLETPEYRQGRPLVLLANDVTWQAGSFGPLEDAFFARVCRYARTERLPLLYVSANSGARLGLASEPMDIFRAKFVDDDTSKGLEYLYVDAEGLARLPPGSVQTRAVSLADGTVHHVLTDVIGAPNAGLGVECLSGSGLIAGEMSRARQSTFTATIVTGRSVGIGAYLARLGGRIIQVESSPMILTGFQALNKLLGREVYTSNLQLGGPNIMHANGVTHLTVPSDLDAMRAFLQWLAFVPERTGEPLCLCPSSDPVDRDVVFTPTPTPYDPRAMIDGTYAPDGTFQPGLFDHGSFRETLAGWATSVVVGRARLGGIPFGVIAVETRTLERVVPADPANPNSTEHRVMEAGQVWYPNSAYKTAQAIVDFDREGLPLLMLANWRGFSGGQQDMYDEILKQGSKIVDALAAYRQPVFVHIPPAGELRGGSWVVVDSKVNAQGMIEMTADVDSARGGVLEAAGLVEIKYRADRQRATMERLDPTYATLARQVRDAPTPSERAAAQQQLQAREKQIAPFFHAIAVEYADAHDRAGRMLATGVLHRALAWKEARSYFYWRCRRRLIEVRYERRIAEAHPSLVPAECRARVRAAAQYQASDPDQKVVEQLEARSAALEQAVEEASMENLAAQLAQLSPAMRAKLLQKE</sequence>
<dbReference type="Pfam" id="PF08326">
    <property type="entry name" value="ACC_central"/>
    <property type="match status" value="1"/>
</dbReference>
<evidence type="ECO:0000313" key="37">
    <source>
        <dbReference type="EMBL" id="WFD28095.1"/>
    </source>
</evidence>
<keyword evidence="5" id="KW-0813">Transport</keyword>
<dbReference type="InterPro" id="IPR011762">
    <property type="entry name" value="COA_CT_N"/>
</dbReference>
<evidence type="ECO:0000256" key="4">
    <source>
        <dbReference type="ARBA" id="ARBA00006488"/>
    </source>
</evidence>
<evidence type="ECO:0000256" key="23">
    <source>
        <dbReference type="ARBA" id="ARBA00023160"/>
    </source>
</evidence>
<proteinExistence type="inferred from homology"/>
<dbReference type="GO" id="GO:0005524">
    <property type="term" value="F:ATP binding"/>
    <property type="evidence" value="ECO:0007669"/>
    <property type="project" value="UniProtKB-UniRule"/>
</dbReference>
<feature type="domain" description="Biotin carboxylation" evidence="33">
    <location>
        <begin position="347"/>
        <end position="852"/>
    </location>
</feature>
<dbReference type="SUPFAM" id="SSF52096">
    <property type="entry name" value="ClpP/crotonase"/>
    <property type="match status" value="2"/>
</dbReference>
<evidence type="ECO:0000256" key="1">
    <source>
        <dbReference type="ARBA" id="ARBA00001953"/>
    </source>
</evidence>
<dbReference type="InterPro" id="IPR016185">
    <property type="entry name" value="PreATP-grasp_dom_sf"/>
</dbReference>
<dbReference type="InterPro" id="IPR013815">
    <property type="entry name" value="ATP_grasp_subdomain_1"/>
</dbReference>
<dbReference type="InterPro" id="IPR011761">
    <property type="entry name" value="ATP-grasp"/>
</dbReference>
<dbReference type="GO" id="GO:0004075">
    <property type="term" value="F:biotin carboxylase activity"/>
    <property type="evidence" value="ECO:0007669"/>
    <property type="project" value="UniProtKB-EC"/>
</dbReference>
<feature type="domain" description="ATP-grasp" evidence="32">
    <location>
        <begin position="504"/>
        <end position="696"/>
    </location>
</feature>
<evidence type="ECO:0000313" key="38">
    <source>
        <dbReference type="Proteomes" id="UP001213623"/>
    </source>
</evidence>
<dbReference type="InterPro" id="IPR011763">
    <property type="entry name" value="COA_CT_C"/>
</dbReference>
<comment type="catalytic activity">
    <reaction evidence="26">
        <text>a quinol + 2 Fe(III)-[cytochrome c](out) = a quinone + 2 Fe(II)-[cytochrome c](out) + 2 H(+)(out)</text>
        <dbReference type="Rhea" id="RHEA:11484"/>
        <dbReference type="Rhea" id="RHEA-COMP:10350"/>
        <dbReference type="Rhea" id="RHEA-COMP:14399"/>
        <dbReference type="ChEBI" id="CHEBI:15378"/>
        <dbReference type="ChEBI" id="CHEBI:24646"/>
        <dbReference type="ChEBI" id="CHEBI:29033"/>
        <dbReference type="ChEBI" id="CHEBI:29034"/>
        <dbReference type="ChEBI" id="CHEBI:132124"/>
        <dbReference type="EC" id="7.1.1.8"/>
    </reaction>
</comment>
<evidence type="ECO:0000259" key="33">
    <source>
        <dbReference type="PROSITE" id="PS50979"/>
    </source>
</evidence>
<evidence type="ECO:0000256" key="30">
    <source>
        <dbReference type="PROSITE-ProRule" id="PRU00409"/>
    </source>
</evidence>
<dbReference type="GO" id="GO:0005743">
    <property type="term" value="C:mitochondrial inner membrane"/>
    <property type="evidence" value="ECO:0007669"/>
    <property type="project" value="UniProtKB-SubCell"/>
</dbReference>
<dbReference type="SUPFAM" id="SSF46626">
    <property type="entry name" value="Cytochrome c"/>
    <property type="match status" value="1"/>
</dbReference>
<dbReference type="GO" id="GO:0046872">
    <property type="term" value="F:metal ion binding"/>
    <property type="evidence" value="ECO:0007669"/>
    <property type="project" value="UniProtKB-KW"/>
</dbReference>
<dbReference type="Pfam" id="PF01039">
    <property type="entry name" value="Carboxyl_trans"/>
    <property type="match status" value="1"/>
</dbReference>
<dbReference type="Gene3D" id="3.40.50.20">
    <property type="match status" value="1"/>
</dbReference>
<evidence type="ECO:0000256" key="6">
    <source>
        <dbReference type="ARBA" id="ARBA00022516"/>
    </source>
</evidence>
<evidence type="ECO:0000256" key="12">
    <source>
        <dbReference type="ARBA" id="ARBA00022741"/>
    </source>
</evidence>
<dbReference type="InterPro" id="IPR036909">
    <property type="entry name" value="Cyt_c-like_dom_sf"/>
</dbReference>
<keyword evidence="13" id="KW-0999">Mitochondrion inner membrane</keyword>
<feature type="binding site" description="covalent" evidence="29">
    <location>
        <position position="116"/>
    </location>
    <ligand>
        <name>heme c</name>
        <dbReference type="ChEBI" id="CHEBI:61717"/>
    </ligand>
</feature>
<comment type="cofactor">
    <cofactor evidence="29">
        <name>heme c</name>
        <dbReference type="ChEBI" id="CHEBI:61717"/>
    </cofactor>
    <text evidence="29">Binds 1 heme c group covalently per subunit.</text>
</comment>
<keyword evidence="14" id="KW-0276">Fatty acid metabolism</keyword>
<evidence type="ECO:0000256" key="24">
    <source>
        <dbReference type="ARBA" id="ARBA00023267"/>
    </source>
</evidence>
<keyword evidence="11 29" id="KW-0479">Metal-binding</keyword>
<dbReference type="EMBL" id="CP119896">
    <property type="protein sequence ID" value="WFD28095.1"/>
    <property type="molecule type" value="Genomic_DNA"/>
</dbReference>
<dbReference type="GO" id="GO:0006633">
    <property type="term" value="P:fatty acid biosynthetic process"/>
    <property type="evidence" value="ECO:0007669"/>
    <property type="project" value="UniProtKB-KW"/>
</dbReference>
<dbReference type="PANTHER" id="PTHR45728">
    <property type="entry name" value="ACETYL-COA CARBOXYLASE, ISOFORM A"/>
    <property type="match status" value="1"/>
</dbReference>
<dbReference type="Pfam" id="PF00364">
    <property type="entry name" value="Biotin_lipoyl"/>
    <property type="match status" value="1"/>
</dbReference>
<dbReference type="SUPFAM" id="SSF52440">
    <property type="entry name" value="PreATP-grasp domain"/>
    <property type="match status" value="1"/>
</dbReference>
<keyword evidence="22" id="KW-0472">Membrane</keyword>
<keyword evidence="16" id="KW-1278">Translocase</keyword>
<keyword evidence="18" id="KW-1133">Transmembrane helix</keyword>
<evidence type="ECO:0000256" key="13">
    <source>
        <dbReference type="ARBA" id="ARBA00022792"/>
    </source>
</evidence>
<keyword evidence="15 30" id="KW-0067">ATP-binding</keyword>
<evidence type="ECO:0000256" key="8">
    <source>
        <dbReference type="ARBA" id="ARBA00022617"/>
    </source>
</evidence>
<dbReference type="SUPFAM" id="SSF51246">
    <property type="entry name" value="Rudiment single hybrid motif"/>
    <property type="match status" value="1"/>
</dbReference>
<dbReference type="InterPro" id="IPR005481">
    <property type="entry name" value="BC-like_N"/>
</dbReference>
<dbReference type="Gene3D" id="3.90.1770.10">
    <property type="entry name" value="PreATP-grasp domain"/>
    <property type="match status" value="1"/>
</dbReference>
<dbReference type="Gene3D" id="1.20.5.100">
    <property type="entry name" value="Cytochrome c1, transmembrane anchor, C-terminal"/>
    <property type="match status" value="1"/>
</dbReference>
<keyword evidence="38" id="KW-1185">Reference proteome</keyword>
<dbReference type="FunFam" id="3.90.226.10:FF:000010">
    <property type="entry name" value="acetyl-CoA carboxylase isoform X2"/>
    <property type="match status" value="1"/>
</dbReference>
<comment type="similarity">
    <text evidence="4">Belongs to the cytochrome c family.</text>
</comment>
<comment type="subcellular location">
    <subcellularLocation>
        <location evidence="2">Mitochondrion inner membrane</location>
    </subcellularLocation>
</comment>
<feature type="domain" description="Lipoyl-binding" evidence="31">
    <location>
        <begin position="979"/>
        <end position="1053"/>
    </location>
</feature>
<keyword evidence="25" id="KW-0511">Multifunctional enzyme</keyword>
<evidence type="ECO:0000256" key="3">
    <source>
        <dbReference type="ARBA" id="ARBA00004956"/>
    </source>
</evidence>
<evidence type="ECO:0000259" key="31">
    <source>
        <dbReference type="PROSITE" id="PS50968"/>
    </source>
</evidence>
<evidence type="ECO:0000256" key="7">
    <source>
        <dbReference type="ARBA" id="ARBA00022598"/>
    </source>
</evidence>
<dbReference type="PRINTS" id="PR00603">
    <property type="entry name" value="CYTOCHROMEC1"/>
</dbReference>
<dbReference type="SMART" id="SM00878">
    <property type="entry name" value="Biotin_carb_C"/>
    <property type="match status" value="1"/>
</dbReference>
<dbReference type="InterPro" id="IPR005479">
    <property type="entry name" value="CPAse_ATP-bd"/>
</dbReference>
<dbReference type="Gene3D" id="3.30.1490.20">
    <property type="entry name" value="ATP-grasp fold, A domain"/>
    <property type="match status" value="1"/>
</dbReference>
<evidence type="ECO:0000256" key="14">
    <source>
        <dbReference type="ARBA" id="ARBA00022832"/>
    </source>
</evidence>
<dbReference type="InterPro" id="IPR011053">
    <property type="entry name" value="Single_hybrid_motif"/>
</dbReference>
<keyword evidence="24" id="KW-0092">Biotin</keyword>
<dbReference type="InterPro" id="IPR011764">
    <property type="entry name" value="Biotin_carboxylation_dom"/>
</dbReference>
<dbReference type="SUPFAM" id="SSF56059">
    <property type="entry name" value="Glutathione synthetase ATP-binding domain-like"/>
    <property type="match status" value="1"/>
</dbReference>
<comment type="cofactor">
    <cofactor evidence="1">
        <name>biotin</name>
        <dbReference type="ChEBI" id="CHEBI:57586"/>
    </cofactor>
</comment>
<evidence type="ECO:0000256" key="2">
    <source>
        <dbReference type="ARBA" id="ARBA00004273"/>
    </source>
</evidence>
<feature type="binding site" description="covalent" evidence="29">
    <location>
        <position position="119"/>
    </location>
    <ligand>
        <name>heme c</name>
        <dbReference type="ChEBI" id="CHEBI:61717"/>
    </ligand>
</feature>
<dbReference type="PROSITE" id="PS50968">
    <property type="entry name" value="BIOTINYL_LIPOYL"/>
    <property type="match status" value="1"/>
</dbReference>
<keyword evidence="10" id="KW-0812">Transmembrane</keyword>
<dbReference type="Proteomes" id="UP001213623">
    <property type="component" value="Chromosome 5"/>
</dbReference>
<keyword evidence="8 29" id="KW-0349">Heme</keyword>
<dbReference type="PROSITE" id="PS00867">
    <property type="entry name" value="CPSASE_2"/>
    <property type="match status" value="1"/>
</dbReference>
<dbReference type="PANTHER" id="PTHR45728:SF3">
    <property type="entry name" value="ACETYL-COA CARBOXYLASE"/>
    <property type="match status" value="1"/>
</dbReference>
<dbReference type="CDD" id="cd06850">
    <property type="entry name" value="biotinyl_domain"/>
    <property type="match status" value="1"/>
</dbReference>
<feature type="domain" description="CoA carboxyltransferase N-terminal" evidence="34">
    <location>
        <begin position="1757"/>
        <end position="2088"/>
    </location>
</feature>
<evidence type="ECO:0000256" key="22">
    <source>
        <dbReference type="ARBA" id="ARBA00023136"/>
    </source>
</evidence>
<evidence type="ECO:0000256" key="15">
    <source>
        <dbReference type="ARBA" id="ARBA00022840"/>
    </source>
</evidence>
<dbReference type="InterPro" id="IPR002326">
    <property type="entry name" value="Cyt_c1"/>
</dbReference>
<evidence type="ECO:0000256" key="16">
    <source>
        <dbReference type="ARBA" id="ARBA00022967"/>
    </source>
</evidence>
<name>A0AAF0EL86_9BASI</name>
<dbReference type="FunFam" id="1.10.760.10:FF:000002">
    <property type="entry name" value="Cytochrome c1, heme protein"/>
    <property type="match status" value="1"/>
</dbReference>
<dbReference type="Gene3D" id="2.40.460.10">
    <property type="entry name" value="Biotin dependent carboxylase carboxyltransferase"/>
    <property type="match status" value="1"/>
</dbReference>
<keyword evidence="12 30" id="KW-0547">Nucleotide-binding</keyword>
<dbReference type="Pfam" id="PF00289">
    <property type="entry name" value="Biotin_carb_N"/>
    <property type="match status" value="1"/>
</dbReference>
<evidence type="ECO:0000256" key="20">
    <source>
        <dbReference type="ARBA" id="ARBA00023098"/>
    </source>
</evidence>
<dbReference type="SUPFAM" id="SSF81496">
    <property type="entry name" value="Cytochrome c1 subunit of cytochrome bc1 complex (Ubiquinol-cytochrome c reductase), transmembrane anchor"/>
    <property type="match status" value="1"/>
</dbReference>
<dbReference type="InterPro" id="IPR011054">
    <property type="entry name" value="Rudment_hybrid_motif"/>
</dbReference>
<dbReference type="Pfam" id="PF02786">
    <property type="entry name" value="CPSase_L_D2"/>
    <property type="match status" value="1"/>
</dbReference>
<dbReference type="Gene3D" id="3.90.226.10">
    <property type="entry name" value="2-enoyl-CoA Hydratase, Chain A, domain 1"/>
    <property type="match status" value="2"/>
</dbReference>
<dbReference type="Gene3D" id="1.10.760.10">
    <property type="entry name" value="Cytochrome c-like domain"/>
    <property type="match status" value="1"/>
</dbReference>
<dbReference type="InterPro" id="IPR009056">
    <property type="entry name" value="Cyt_c-like_dom"/>
</dbReference>
<evidence type="ECO:0000256" key="27">
    <source>
        <dbReference type="ARBA" id="ARBA00048065"/>
    </source>
</evidence>
<dbReference type="GO" id="GO:0020037">
    <property type="term" value="F:heme binding"/>
    <property type="evidence" value="ECO:0007669"/>
    <property type="project" value="InterPro"/>
</dbReference>
<evidence type="ECO:0000256" key="10">
    <source>
        <dbReference type="ARBA" id="ARBA00022692"/>
    </source>
</evidence>
<accession>A0AAF0EL86</accession>
<dbReference type="FunFam" id="3.40.50.20:FF:000005">
    <property type="entry name" value="acetyl-CoA carboxylase isoform X2"/>
    <property type="match status" value="1"/>
</dbReference>
<dbReference type="InterPro" id="IPR001882">
    <property type="entry name" value="Biotin_BS"/>
</dbReference>
<feature type="binding site" description="covalent" evidence="29">
    <location>
        <position position="239"/>
    </location>
    <ligand>
        <name>heme c</name>
        <dbReference type="ChEBI" id="CHEBI:61717"/>
    </ligand>
</feature>
<keyword evidence="9" id="KW-0679">Respiratory chain</keyword>
<dbReference type="InterPro" id="IPR049074">
    <property type="entry name" value="ACCA_BT"/>
</dbReference>
<dbReference type="InterPro" id="IPR005482">
    <property type="entry name" value="Biotin_COase_C"/>
</dbReference>